<evidence type="ECO:0000256" key="1">
    <source>
        <dbReference type="SAM" id="MobiDB-lite"/>
    </source>
</evidence>
<keyword evidence="3" id="KW-1185">Reference proteome</keyword>
<protein>
    <submittedName>
        <fullName evidence="2">Uncharacterized protein</fullName>
    </submittedName>
</protein>
<reference evidence="2 3" key="1">
    <citation type="submission" date="2018-11" db="EMBL/GenBank/DDBJ databases">
        <title>Complete genome sequencing of the Actinobacteria Serinibacter sp. K3-2.</title>
        <authorList>
            <person name="Rakitin A.L."/>
            <person name="Beletsky A.V."/>
            <person name="Mardanov A.V."/>
            <person name="Ravin N.V."/>
            <person name="Gromova A.S."/>
            <person name="Filippova S.N."/>
            <person name="Gal'Chenko V.F."/>
        </authorList>
    </citation>
    <scope>NUCLEOTIDE SEQUENCE [LARGE SCALE GENOMIC DNA]</scope>
    <source>
        <strain evidence="2 3">K3-2</strain>
    </source>
</reference>
<evidence type="ECO:0000313" key="2">
    <source>
        <dbReference type="EMBL" id="TGO05581.1"/>
    </source>
</evidence>
<feature type="region of interest" description="Disordered" evidence="1">
    <location>
        <begin position="1"/>
        <end position="57"/>
    </location>
</feature>
<dbReference type="EMBL" id="RHPJ01000002">
    <property type="protein sequence ID" value="TGO05581.1"/>
    <property type="molecule type" value="Genomic_DNA"/>
</dbReference>
<gene>
    <name evidence="2" type="ORF">SERN_1585</name>
</gene>
<dbReference type="Proteomes" id="UP000297318">
    <property type="component" value="Unassembled WGS sequence"/>
</dbReference>
<proteinExistence type="predicted"/>
<dbReference type="AlphaFoldDB" id="A0A4Z1E7Q3"/>
<name>A0A4Z1E7Q3_9MICO</name>
<sequence length="57" mass="5725">MVLGGRRSGAHEVLSRGGAGTTPSVAAGPHADRRVPACGPHTRTAAAPRPRLPSSDT</sequence>
<accession>A0A4Z1E7Q3</accession>
<evidence type="ECO:0000313" key="3">
    <source>
        <dbReference type="Proteomes" id="UP000297318"/>
    </source>
</evidence>
<comment type="caution">
    <text evidence="2">The sequence shown here is derived from an EMBL/GenBank/DDBJ whole genome shotgun (WGS) entry which is preliminary data.</text>
</comment>
<organism evidence="2 3">
    <name type="scientific">Serinibacter arcticus</name>
    <dbReference type="NCBI Taxonomy" id="1655435"/>
    <lineage>
        <taxon>Bacteria</taxon>
        <taxon>Bacillati</taxon>
        <taxon>Actinomycetota</taxon>
        <taxon>Actinomycetes</taxon>
        <taxon>Micrococcales</taxon>
        <taxon>Beutenbergiaceae</taxon>
        <taxon>Serinibacter</taxon>
    </lineage>
</organism>